<feature type="region of interest" description="Disordered" evidence="1">
    <location>
        <begin position="1"/>
        <end position="20"/>
    </location>
</feature>
<evidence type="ECO:0000256" key="1">
    <source>
        <dbReference type="SAM" id="MobiDB-lite"/>
    </source>
</evidence>
<comment type="caution">
    <text evidence="2">The sequence shown here is derived from an EMBL/GenBank/DDBJ whole genome shotgun (WGS) entry which is preliminary data.</text>
</comment>
<organism evidence="2 3">
    <name type="scientific">Carpinus fangiana</name>
    <dbReference type="NCBI Taxonomy" id="176857"/>
    <lineage>
        <taxon>Eukaryota</taxon>
        <taxon>Viridiplantae</taxon>
        <taxon>Streptophyta</taxon>
        <taxon>Embryophyta</taxon>
        <taxon>Tracheophyta</taxon>
        <taxon>Spermatophyta</taxon>
        <taxon>Magnoliopsida</taxon>
        <taxon>eudicotyledons</taxon>
        <taxon>Gunneridae</taxon>
        <taxon>Pentapetalae</taxon>
        <taxon>rosids</taxon>
        <taxon>fabids</taxon>
        <taxon>Fagales</taxon>
        <taxon>Betulaceae</taxon>
        <taxon>Carpinus</taxon>
    </lineage>
</organism>
<proteinExistence type="predicted"/>
<accession>A0A5N6KYD7</accession>
<evidence type="ECO:0000313" key="2">
    <source>
        <dbReference type="EMBL" id="KAB8360838.1"/>
    </source>
</evidence>
<feature type="compositionally biased region" description="Basic and acidic residues" evidence="1">
    <location>
        <begin position="42"/>
        <end position="57"/>
    </location>
</feature>
<dbReference type="EMBL" id="VIBQ01000017">
    <property type="protein sequence ID" value="KAB8360838.1"/>
    <property type="molecule type" value="Genomic_DNA"/>
</dbReference>
<keyword evidence="3" id="KW-1185">Reference proteome</keyword>
<evidence type="ECO:0000313" key="3">
    <source>
        <dbReference type="Proteomes" id="UP000327013"/>
    </source>
</evidence>
<gene>
    <name evidence="2" type="ORF">FH972_024572</name>
</gene>
<reference evidence="2 3" key="1">
    <citation type="submission" date="2019-06" db="EMBL/GenBank/DDBJ databases">
        <title>A chromosomal-level reference genome of Carpinus fangiana (Coryloideae, Betulaceae).</title>
        <authorList>
            <person name="Yang X."/>
            <person name="Wang Z."/>
            <person name="Zhang L."/>
            <person name="Hao G."/>
            <person name="Liu J."/>
            <person name="Yang Y."/>
        </authorList>
    </citation>
    <scope>NUCLEOTIDE SEQUENCE [LARGE SCALE GENOMIC DNA]</scope>
    <source>
        <strain evidence="2">Cfa_2016G</strain>
        <tissue evidence="2">Leaf</tissue>
    </source>
</reference>
<sequence>MQGRSRFASDSSGQQVCGGRGCRRWSWKMTTTAAVSGRMQRRRAEWSGARRETEGKTTARRVWRREGRYGEGCDERRGSGAGCRKSGCAWVPSTRR</sequence>
<protein>
    <submittedName>
        <fullName evidence="2">Uncharacterized protein</fullName>
    </submittedName>
</protein>
<feature type="region of interest" description="Disordered" evidence="1">
    <location>
        <begin position="33"/>
        <end position="59"/>
    </location>
</feature>
<name>A0A5N6KYD7_9ROSI</name>
<dbReference type="Proteomes" id="UP000327013">
    <property type="component" value="Unassembled WGS sequence"/>
</dbReference>
<dbReference type="AlphaFoldDB" id="A0A5N6KYD7"/>